<evidence type="ECO:0000313" key="1">
    <source>
        <dbReference type="EMBL" id="MCI95577.1"/>
    </source>
</evidence>
<proteinExistence type="predicted"/>
<protein>
    <submittedName>
        <fullName evidence="1">Uncharacterized protein</fullName>
    </submittedName>
</protein>
<sequence>GGVFNLERERDLLFFERRLSFRAVILRPCCCRVSLALLRAVIKLAMSSRVMKAGG</sequence>
<dbReference type="Proteomes" id="UP000265520">
    <property type="component" value="Unassembled WGS sequence"/>
</dbReference>
<reference evidence="1 2" key="1">
    <citation type="journal article" date="2018" name="Front. Plant Sci.">
        <title>Red Clover (Trifolium pratense) and Zigzag Clover (T. medium) - A Picture of Genomic Similarities and Differences.</title>
        <authorList>
            <person name="Dluhosova J."/>
            <person name="Istvanek J."/>
            <person name="Nedelnik J."/>
            <person name="Repkova J."/>
        </authorList>
    </citation>
    <scope>NUCLEOTIDE SEQUENCE [LARGE SCALE GENOMIC DNA]</scope>
    <source>
        <strain evidence="2">cv. 10/8</strain>
        <tissue evidence="1">Leaf</tissue>
    </source>
</reference>
<dbReference type="EMBL" id="LXQA011391010">
    <property type="protein sequence ID" value="MCI95577.1"/>
    <property type="molecule type" value="Genomic_DNA"/>
</dbReference>
<dbReference type="AlphaFoldDB" id="A0A392W5G7"/>
<comment type="caution">
    <text evidence="1">The sequence shown here is derived from an EMBL/GenBank/DDBJ whole genome shotgun (WGS) entry which is preliminary data.</text>
</comment>
<organism evidence="1 2">
    <name type="scientific">Trifolium medium</name>
    <dbReference type="NCBI Taxonomy" id="97028"/>
    <lineage>
        <taxon>Eukaryota</taxon>
        <taxon>Viridiplantae</taxon>
        <taxon>Streptophyta</taxon>
        <taxon>Embryophyta</taxon>
        <taxon>Tracheophyta</taxon>
        <taxon>Spermatophyta</taxon>
        <taxon>Magnoliopsida</taxon>
        <taxon>eudicotyledons</taxon>
        <taxon>Gunneridae</taxon>
        <taxon>Pentapetalae</taxon>
        <taxon>rosids</taxon>
        <taxon>fabids</taxon>
        <taxon>Fabales</taxon>
        <taxon>Fabaceae</taxon>
        <taxon>Papilionoideae</taxon>
        <taxon>50 kb inversion clade</taxon>
        <taxon>NPAAA clade</taxon>
        <taxon>Hologalegina</taxon>
        <taxon>IRL clade</taxon>
        <taxon>Trifolieae</taxon>
        <taxon>Trifolium</taxon>
    </lineage>
</organism>
<name>A0A392W5G7_9FABA</name>
<feature type="non-terminal residue" evidence="1">
    <location>
        <position position="1"/>
    </location>
</feature>
<accession>A0A392W5G7</accession>
<keyword evidence="2" id="KW-1185">Reference proteome</keyword>
<evidence type="ECO:0000313" key="2">
    <source>
        <dbReference type="Proteomes" id="UP000265520"/>
    </source>
</evidence>